<dbReference type="InterPro" id="IPR005119">
    <property type="entry name" value="LysR_subst-bd"/>
</dbReference>
<accession>A0ABW0LAH9</accession>
<evidence type="ECO:0000256" key="3">
    <source>
        <dbReference type="ARBA" id="ARBA00023125"/>
    </source>
</evidence>
<evidence type="ECO:0000313" key="6">
    <source>
        <dbReference type="EMBL" id="MFC5462913.1"/>
    </source>
</evidence>
<dbReference type="InterPro" id="IPR036390">
    <property type="entry name" value="WH_DNA-bd_sf"/>
</dbReference>
<comment type="caution">
    <text evidence="6">The sequence shown here is derived from an EMBL/GenBank/DDBJ whole genome shotgun (WGS) entry which is preliminary data.</text>
</comment>
<feature type="domain" description="HTH lysR-type" evidence="5">
    <location>
        <begin position="37"/>
        <end position="94"/>
    </location>
</feature>
<gene>
    <name evidence="6" type="ORF">ACFPN5_24165</name>
</gene>
<dbReference type="Proteomes" id="UP001596050">
    <property type="component" value="Unassembled WGS sequence"/>
</dbReference>
<dbReference type="PROSITE" id="PS50931">
    <property type="entry name" value="HTH_LYSR"/>
    <property type="match status" value="1"/>
</dbReference>
<dbReference type="Gene3D" id="3.40.190.290">
    <property type="match status" value="1"/>
</dbReference>
<dbReference type="SUPFAM" id="SSF46785">
    <property type="entry name" value="Winged helix' DNA-binding domain"/>
    <property type="match status" value="1"/>
</dbReference>
<keyword evidence="3" id="KW-0238">DNA-binding</keyword>
<organism evidence="6 7">
    <name type="scientific">Massilia niabensis</name>
    <dbReference type="NCBI Taxonomy" id="544910"/>
    <lineage>
        <taxon>Bacteria</taxon>
        <taxon>Pseudomonadati</taxon>
        <taxon>Pseudomonadota</taxon>
        <taxon>Betaproteobacteria</taxon>
        <taxon>Burkholderiales</taxon>
        <taxon>Oxalobacteraceae</taxon>
        <taxon>Telluria group</taxon>
        <taxon>Massilia</taxon>
    </lineage>
</organism>
<dbReference type="Pfam" id="PF03466">
    <property type="entry name" value="LysR_substrate"/>
    <property type="match status" value="1"/>
</dbReference>
<dbReference type="RefSeq" id="WP_379786400.1">
    <property type="nucleotide sequence ID" value="NZ_JBHSMU010000019.1"/>
</dbReference>
<proteinExistence type="inferred from homology"/>
<keyword evidence="7" id="KW-1185">Reference proteome</keyword>
<evidence type="ECO:0000259" key="5">
    <source>
        <dbReference type="PROSITE" id="PS50931"/>
    </source>
</evidence>
<reference evidence="7" key="1">
    <citation type="journal article" date="2019" name="Int. J. Syst. Evol. Microbiol.">
        <title>The Global Catalogue of Microorganisms (GCM) 10K type strain sequencing project: providing services to taxonomists for standard genome sequencing and annotation.</title>
        <authorList>
            <consortium name="The Broad Institute Genomics Platform"/>
            <consortium name="The Broad Institute Genome Sequencing Center for Infectious Disease"/>
            <person name="Wu L."/>
            <person name="Ma J."/>
        </authorList>
    </citation>
    <scope>NUCLEOTIDE SEQUENCE [LARGE SCALE GENOMIC DNA]</scope>
    <source>
        <strain evidence="7">KACC 12649</strain>
    </source>
</reference>
<evidence type="ECO:0000256" key="2">
    <source>
        <dbReference type="ARBA" id="ARBA00023015"/>
    </source>
</evidence>
<protein>
    <submittedName>
        <fullName evidence="6">LysR substrate-binding domain-containing protein</fullName>
    </submittedName>
</protein>
<dbReference type="SUPFAM" id="SSF53850">
    <property type="entry name" value="Periplasmic binding protein-like II"/>
    <property type="match status" value="1"/>
</dbReference>
<evidence type="ECO:0000313" key="7">
    <source>
        <dbReference type="Proteomes" id="UP001596050"/>
    </source>
</evidence>
<evidence type="ECO:0000256" key="4">
    <source>
        <dbReference type="ARBA" id="ARBA00023163"/>
    </source>
</evidence>
<evidence type="ECO:0000256" key="1">
    <source>
        <dbReference type="ARBA" id="ARBA00009437"/>
    </source>
</evidence>
<dbReference type="Pfam" id="PF00126">
    <property type="entry name" value="HTH_1"/>
    <property type="match status" value="1"/>
</dbReference>
<dbReference type="InterPro" id="IPR036388">
    <property type="entry name" value="WH-like_DNA-bd_sf"/>
</dbReference>
<dbReference type="Gene3D" id="1.10.10.10">
    <property type="entry name" value="Winged helix-like DNA-binding domain superfamily/Winged helix DNA-binding domain"/>
    <property type="match status" value="1"/>
</dbReference>
<comment type="similarity">
    <text evidence="1">Belongs to the LysR transcriptional regulatory family.</text>
</comment>
<dbReference type="PANTHER" id="PTHR30537">
    <property type="entry name" value="HTH-TYPE TRANSCRIPTIONAL REGULATOR"/>
    <property type="match status" value="1"/>
</dbReference>
<dbReference type="InterPro" id="IPR058163">
    <property type="entry name" value="LysR-type_TF_proteobact-type"/>
</dbReference>
<name>A0ABW0LAH9_9BURK</name>
<dbReference type="EMBL" id="JBHSMU010000019">
    <property type="protein sequence ID" value="MFC5462913.1"/>
    <property type="molecule type" value="Genomic_DNA"/>
</dbReference>
<dbReference type="CDD" id="cd08422">
    <property type="entry name" value="PBP2_CrgA_like"/>
    <property type="match status" value="1"/>
</dbReference>
<dbReference type="InterPro" id="IPR000847">
    <property type="entry name" value="LysR_HTH_N"/>
</dbReference>
<sequence>MNAELSVRRERKREKTGGSHIIYACTAWIEWARAKMDKLLWMHCFVRAVETGSFSAVARELQIGQPNVSRHIASLERLLDTRLLHRSTRQLAMTQEGQKYYAQARHALDVISQAESDARGEQNPHGLLRVACAESLGTEVLMASMPEFLSRYPDVQVELRLGDNYIDLIAEGVDIAVRGGALKDSAFRARRVGTSERICVASKAYLAAHGAPAEPPDLLHHECVIYTLLGSGGWPFKTGEVHVGGRLRLNSLEGIRRAVSRHMGIGYLPSWMVAGELERGELQAVLTDYTAVGTPLNALYAAERLLPQRASVFIEFISSVFSATRGLNGVSLV</sequence>
<keyword evidence="4" id="KW-0804">Transcription</keyword>
<dbReference type="PANTHER" id="PTHR30537:SF80">
    <property type="entry name" value="TRANSCRIPTIONAL REGULATOR"/>
    <property type="match status" value="1"/>
</dbReference>
<keyword evidence="2" id="KW-0805">Transcription regulation</keyword>